<dbReference type="AlphaFoldDB" id="A0A9R0TGS9"/>
<dbReference type="Gramene" id="TRITD5Av1G011440.3">
    <property type="protein sequence ID" value="TRITD5Av1G011440.3"/>
    <property type="gene ID" value="TRITD5Av1G011440"/>
</dbReference>
<name>A0A9R0TGS9_TRITD</name>
<proteinExistence type="predicted"/>
<organism evidence="1 2">
    <name type="scientific">Triticum turgidum subsp. durum</name>
    <name type="common">Durum wheat</name>
    <name type="synonym">Triticum durum</name>
    <dbReference type="NCBI Taxonomy" id="4567"/>
    <lineage>
        <taxon>Eukaryota</taxon>
        <taxon>Viridiplantae</taxon>
        <taxon>Streptophyta</taxon>
        <taxon>Embryophyta</taxon>
        <taxon>Tracheophyta</taxon>
        <taxon>Spermatophyta</taxon>
        <taxon>Magnoliopsida</taxon>
        <taxon>Liliopsida</taxon>
        <taxon>Poales</taxon>
        <taxon>Poaceae</taxon>
        <taxon>BOP clade</taxon>
        <taxon>Pooideae</taxon>
        <taxon>Triticodae</taxon>
        <taxon>Triticeae</taxon>
        <taxon>Triticinae</taxon>
        <taxon>Triticum</taxon>
    </lineage>
</organism>
<gene>
    <name evidence="1" type="ORF">TRITD_5Av1G011440</name>
</gene>
<sequence>MYRSSISSFGRKSWKNFGTPLVSNLPDTIDGRTIYNLLLKALTPFREPKDDVLDADQITGKSSPVNETSDIDMSSDAAECSSMNTNAGEDDMTTEGGMLFFLNTERFPNQRMKIEMDQTITLSNLQKRLIVSVSWQDNGLKQYNLDSLDSLPEVYKIVLFTRRPQETCSLYACLEAFIKEEPLGPEDMW</sequence>
<reference evidence="1 2" key="1">
    <citation type="submission" date="2017-09" db="EMBL/GenBank/DDBJ databases">
        <authorList>
            <consortium name="International Durum Wheat Genome Sequencing Consortium (IDWGSC)"/>
            <person name="Milanesi L."/>
        </authorList>
    </citation>
    <scope>NUCLEOTIDE SEQUENCE [LARGE SCALE GENOMIC DNA]</scope>
    <source>
        <strain evidence="2">cv. Svevo</strain>
    </source>
</reference>
<dbReference type="EMBL" id="LT934119">
    <property type="protein sequence ID" value="VAI12594.1"/>
    <property type="molecule type" value="Genomic_DNA"/>
</dbReference>
<evidence type="ECO:0000313" key="1">
    <source>
        <dbReference type="EMBL" id="VAI12594.1"/>
    </source>
</evidence>
<accession>A0A9R0TGS9</accession>
<protein>
    <submittedName>
        <fullName evidence="1">Uncharacterized protein</fullName>
    </submittedName>
</protein>
<evidence type="ECO:0000313" key="2">
    <source>
        <dbReference type="Proteomes" id="UP000324705"/>
    </source>
</evidence>
<keyword evidence="2" id="KW-1185">Reference proteome</keyword>
<dbReference type="Proteomes" id="UP000324705">
    <property type="component" value="Chromosome 5A"/>
</dbReference>